<dbReference type="InterPro" id="IPR000639">
    <property type="entry name" value="Epox_hydrolase-like"/>
</dbReference>
<sequence length="351" mass="41072">MSKISYVEEAIYIKFLRLGIIYTLSIIFTLLSLVQLIKEYIFNGSNIFTKNIPARPKCLDDYKSNFLHLKNGVKLHYVMEGDKGKELMLFIHGFPEFWYSWRRQLDYFKDNYCCVAIDMRGYGESDKPNGIDEYKIENLIEDIENVILQLGYQKAIVVGHDWGAIVSWMFAIFYPEMVSKLVIMDVPHPKAGEIIYRSNFKQMAKSWYMYFFQFPVVPEIFLSLSNFQPLRNMFKGKKGGLCNRDNLSNEDINSYVYTFGSQPNGFAAPINYYRSFLQRWNLIKYPKEPVKPETLIIFGEKDFFVITENAYQSQKYCSKSKVVIVKNASHWVQQDAPEEVNKAIENFLCSS</sequence>
<reference evidence="6" key="1">
    <citation type="submission" date="2017-02" db="UniProtKB">
        <authorList>
            <consortium name="WormBaseParasite"/>
        </authorList>
    </citation>
    <scope>IDENTIFICATION</scope>
</reference>
<name>A0A0N5BPJ3_STREA</name>
<dbReference type="STRING" id="174720.A0A0N5BPJ3"/>
<keyword evidence="3" id="KW-0812">Transmembrane</keyword>
<dbReference type="InterPro" id="IPR000073">
    <property type="entry name" value="AB_hydrolase_1"/>
</dbReference>
<dbReference type="Gene3D" id="3.40.50.1820">
    <property type="entry name" value="alpha/beta hydrolase"/>
    <property type="match status" value="1"/>
</dbReference>
<dbReference type="WBParaSite" id="SPAL_0000781700.1">
    <property type="protein sequence ID" value="SPAL_0000781700.1"/>
    <property type="gene ID" value="SPAL_0000781700"/>
</dbReference>
<dbReference type="Pfam" id="PF00561">
    <property type="entry name" value="Abhydrolase_1"/>
    <property type="match status" value="1"/>
</dbReference>
<proteinExistence type="inferred from homology"/>
<protein>
    <submittedName>
        <fullName evidence="6">AB hydrolase-1 domain-containing protein</fullName>
    </submittedName>
</protein>
<feature type="domain" description="AB hydrolase-1" evidence="4">
    <location>
        <begin position="87"/>
        <end position="336"/>
    </location>
</feature>
<keyword evidence="5" id="KW-1185">Reference proteome</keyword>
<evidence type="ECO:0000256" key="1">
    <source>
        <dbReference type="ARBA" id="ARBA00022801"/>
    </source>
</evidence>
<dbReference type="InterPro" id="IPR029058">
    <property type="entry name" value="AB_hydrolase_fold"/>
</dbReference>
<feature type="transmembrane region" description="Helical" evidence="3">
    <location>
        <begin position="15"/>
        <end position="37"/>
    </location>
</feature>
<dbReference type="Proteomes" id="UP000046392">
    <property type="component" value="Unplaced"/>
</dbReference>
<keyword evidence="1" id="KW-0378">Hydrolase</keyword>
<accession>A0A0N5BPJ3</accession>
<evidence type="ECO:0000256" key="3">
    <source>
        <dbReference type="SAM" id="Phobius"/>
    </source>
</evidence>
<organism evidence="5 6">
    <name type="scientific">Strongyloides papillosus</name>
    <name type="common">Intestinal threadworm</name>
    <dbReference type="NCBI Taxonomy" id="174720"/>
    <lineage>
        <taxon>Eukaryota</taxon>
        <taxon>Metazoa</taxon>
        <taxon>Ecdysozoa</taxon>
        <taxon>Nematoda</taxon>
        <taxon>Chromadorea</taxon>
        <taxon>Rhabditida</taxon>
        <taxon>Tylenchina</taxon>
        <taxon>Panagrolaimomorpha</taxon>
        <taxon>Strongyloidoidea</taxon>
        <taxon>Strongyloididae</taxon>
        <taxon>Strongyloides</taxon>
    </lineage>
</organism>
<dbReference type="GO" id="GO:0004301">
    <property type="term" value="F:epoxide hydrolase activity"/>
    <property type="evidence" value="ECO:0007669"/>
    <property type="project" value="UniProtKB-ARBA"/>
</dbReference>
<dbReference type="PRINTS" id="PR00412">
    <property type="entry name" value="EPOXHYDRLASE"/>
</dbReference>
<keyword evidence="3" id="KW-1133">Transmembrane helix</keyword>
<dbReference type="PRINTS" id="PR00111">
    <property type="entry name" value="ABHYDROLASE"/>
</dbReference>
<dbReference type="SUPFAM" id="SSF53474">
    <property type="entry name" value="alpha/beta-Hydrolases"/>
    <property type="match status" value="1"/>
</dbReference>
<evidence type="ECO:0000313" key="5">
    <source>
        <dbReference type="Proteomes" id="UP000046392"/>
    </source>
</evidence>
<dbReference type="PANTHER" id="PTHR43329">
    <property type="entry name" value="EPOXIDE HYDROLASE"/>
    <property type="match status" value="1"/>
</dbReference>
<evidence type="ECO:0000313" key="6">
    <source>
        <dbReference type="WBParaSite" id="SPAL_0000781700.1"/>
    </source>
</evidence>
<keyword evidence="3" id="KW-0472">Membrane</keyword>
<dbReference type="AlphaFoldDB" id="A0A0N5BPJ3"/>
<evidence type="ECO:0000256" key="2">
    <source>
        <dbReference type="ARBA" id="ARBA00038334"/>
    </source>
</evidence>
<evidence type="ECO:0000259" key="4">
    <source>
        <dbReference type="Pfam" id="PF00561"/>
    </source>
</evidence>
<comment type="similarity">
    <text evidence="2">Belongs to the AB hydrolase superfamily. Epoxide hydrolase family.</text>
</comment>